<comment type="caution">
    <text evidence="2">The sequence shown here is derived from an EMBL/GenBank/DDBJ whole genome shotgun (WGS) entry which is preliminary data.</text>
</comment>
<protein>
    <submittedName>
        <fullName evidence="2">Uncharacterized protein</fullName>
    </submittedName>
</protein>
<reference evidence="2 3" key="1">
    <citation type="submission" date="2019-05" db="EMBL/GenBank/DDBJ databases">
        <title>Another draft genome of Portunus trituberculatus and its Hox gene families provides insights of decapod evolution.</title>
        <authorList>
            <person name="Jeong J.-H."/>
            <person name="Song I."/>
            <person name="Kim S."/>
            <person name="Choi T."/>
            <person name="Kim D."/>
            <person name="Ryu S."/>
            <person name="Kim W."/>
        </authorList>
    </citation>
    <scope>NUCLEOTIDE SEQUENCE [LARGE SCALE GENOMIC DNA]</scope>
    <source>
        <tissue evidence="2">Muscle</tissue>
    </source>
</reference>
<organism evidence="2 3">
    <name type="scientific">Portunus trituberculatus</name>
    <name type="common">Swimming crab</name>
    <name type="synonym">Neptunus trituberculatus</name>
    <dbReference type="NCBI Taxonomy" id="210409"/>
    <lineage>
        <taxon>Eukaryota</taxon>
        <taxon>Metazoa</taxon>
        <taxon>Ecdysozoa</taxon>
        <taxon>Arthropoda</taxon>
        <taxon>Crustacea</taxon>
        <taxon>Multicrustacea</taxon>
        <taxon>Malacostraca</taxon>
        <taxon>Eumalacostraca</taxon>
        <taxon>Eucarida</taxon>
        <taxon>Decapoda</taxon>
        <taxon>Pleocyemata</taxon>
        <taxon>Brachyura</taxon>
        <taxon>Eubrachyura</taxon>
        <taxon>Portunoidea</taxon>
        <taxon>Portunidae</taxon>
        <taxon>Portuninae</taxon>
        <taxon>Portunus</taxon>
    </lineage>
</organism>
<accession>A0A5B7FV14</accession>
<name>A0A5B7FV14_PORTR</name>
<sequence>MSRRPADLRPPLEAAVRGKMTITAANSPPRDPSEMHYSQRPGVKSHSGLSPCHSLGSPSHPEVASRSASRWPRGRHLGISPWTSSGCWHSTLLHWS</sequence>
<dbReference type="Proteomes" id="UP000324222">
    <property type="component" value="Unassembled WGS sequence"/>
</dbReference>
<gene>
    <name evidence="2" type="ORF">E2C01_044220</name>
</gene>
<dbReference type="AlphaFoldDB" id="A0A5B7FV14"/>
<keyword evidence="3" id="KW-1185">Reference proteome</keyword>
<evidence type="ECO:0000313" key="2">
    <source>
        <dbReference type="EMBL" id="MPC50392.1"/>
    </source>
</evidence>
<evidence type="ECO:0000256" key="1">
    <source>
        <dbReference type="SAM" id="MobiDB-lite"/>
    </source>
</evidence>
<dbReference type="EMBL" id="VSRR010009473">
    <property type="protein sequence ID" value="MPC50392.1"/>
    <property type="molecule type" value="Genomic_DNA"/>
</dbReference>
<feature type="region of interest" description="Disordered" evidence="1">
    <location>
        <begin position="18"/>
        <end position="96"/>
    </location>
</feature>
<evidence type="ECO:0000313" key="3">
    <source>
        <dbReference type="Proteomes" id="UP000324222"/>
    </source>
</evidence>
<proteinExistence type="predicted"/>